<evidence type="ECO:0000313" key="2">
    <source>
        <dbReference type="EMBL" id="MFD1202679.1"/>
    </source>
</evidence>
<comment type="caution">
    <text evidence="2">The sequence shown here is derived from an EMBL/GenBank/DDBJ whole genome shotgun (WGS) entry which is preliminary data.</text>
</comment>
<proteinExistence type="predicted"/>
<name>A0ABW3TQX4_9MICO</name>
<dbReference type="Proteomes" id="UP001597181">
    <property type="component" value="Unassembled WGS sequence"/>
</dbReference>
<sequence length="135" mass="14711">MPWATPEDVEARWLLDEDIPATEEQLQALIDDAEDTIVARVPDVPQRVESGQLPKGRVVKITVALVIERLKNPRGTRQTNMTAGPYTESETFGGNNPGVMSLTDEQIRELTGGSKRAAFTVNTIPTSWSGGRGHG</sequence>
<feature type="region of interest" description="Disordered" evidence="1">
    <location>
        <begin position="74"/>
        <end position="99"/>
    </location>
</feature>
<gene>
    <name evidence="2" type="ORF">ACFQ3U_12330</name>
</gene>
<keyword evidence="3" id="KW-1185">Reference proteome</keyword>
<feature type="compositionally biased region" description="Polar residues" evidence="1">
    <location>
        <begin position="75"/>
        <end position="94"/>
    </location>
</feature>
<evidence type="ECO:0000256" key="1">
    <source>
        <dbReference type="SAM" id="MobiDB-lite"/>
    </source>
</evidence>
<organism evidence="2 3">
    <name type="scientific">Leucobacter albus</name>
    <dbReference type="NCBI Taxonomy" id="272210"/>
    <lineage>
        <taxon>Bacteria</taxon>
        <taxon>Bacillati</taxon>
        <taxon>Actinomycetota</taxon>
        <taxon>Actinomycetes</taxon>
        <taxon>Micrococcales</taxon>
        <taxon>Microbacteriaceae</taxon>
        <taxon>Leucobacter</taxon>
    </lineage>
</organism>
<accession>A0ABW3TQX4</accession>
<evidence type="ECO:0000313" key="3">
    <source>
        <dbReference type="Proteomes" id="UP001597181"/>
    </source>
</evidence>
<dbReference type="RefSeq" id="WP_343960663.1">
    <property type="nucleotide sequence ID" value="NZ_BAAAKZ010000008.1"/>
</dbReference>
<evidence type="ECO:0008006" key="4">
    <source>
        <dbReference type="Google" id="ProtNLM"/>
    </source>
</evidence>
<reference evidence="3" key="1">
    <citation type="journal article" date="2019" name="Int. J. Syst. Evol. Microbiol.">
        <title>The Global Catalogue of Microorganisms (GCM) 10K type strain sequencing project: providing services to taxonomists for standard genome sequencing and annotation.</title>
        <authorList>
            <consortium name="The Broad Institute Genomics Platform"/>
            <consortium name="The Broad Institute Genome Sequencing Center for Infectious Disease"/>
            <person name="Wu L."/>
            <person name="Ma J."/>
        </authorList>
    </citation>
    <scope>NUCLEOTIDE SEQUENCE [LARGE SCALE GENOMIC DNA]</scope>
    <source>
        <strain evidence="3">CCUG 50213</strain>
    </source>
</reference>
<dbReference type="EMBL" id="JBHTLY010000005">
    <property type="protein sequence ID" value="MFD1202679.1"/>
    <property type="molecule type" value="Genomic_DNA"/>
</dbReference>
<protein>
    <recommendedName>
        <fullName evidence="4">Gp19/Gp15/Gp42-like protein</fullName>
    </recommendedName>
</protein>